<dbReference type="RefSeq" id="WP_107830885.1">
    <property type="nucleotide sequence ID" value="NZ_CP160205.1"/>
</dbReference>
<dbReference type="EMBL" id="QAOQ01000008">
    <property type="protein sequence ID" value="PTQ93662.1"/>
    <property type="molecule type" value="Genomic_DNA"/>
</dbReference>
<protein>
    <submittedName>
        <fullName evidence="6">Glycosyl hydrolase family 43</fullName>
    </submittedName>
</protein>
<evidence type="ECO:0000256" key="3">
    <source>
        <dbReference type="ARBA" id="ARBA00023295"/>
    </source>
</evidence>
<dbReference type="GO" id="GO:0004553">
    <property type="term" value="F:hydrolase activity, hydrolyzing O-glycosyl compounds"/>
    <property type="evidence" value="ECO:0007669"/>
    <property type="project" value="InterPro"/>
</dbReference>
<gene>
    <name evidence="6" type="ORF">C8P68_108125</name>
</gene>
<name>A0A2T5J642_9SPHI</name>
<dbReference type="InterPro" id="IPR006710">
    <property type="entry name" value="Glyco_hydro_43"/>
</dbReference>
<accession>A0A2T5J642</accession>
<dbReference type="Pfam" id="PF04616">
    <property type="entry name" value="Glyco_hydro_43"/>
    <property type="match status" value="1"/>
</dbReference>
<keyword evidence="7" id="KW-1185">Reference proteome</keyword>
<dbReference type="CDD" id="cd18821">
    <property type="entry name" value="GH43_Pc3Gal43A-like"/>
    <property type="match status" value="1"/>
</dbReference>
<evidence type="ECO:0000313" key="7">
    <source>
        <dbReference type="Proteomes" id="UP000244168"/>
    </source>
</evidence>
<evidence type="ECO:0000256" key="1">
    <source>
        <dbReference type="ARBA" id="ARBA00009865"/>
    </source>
</evidence>
<evidence type="ECO:0000313" key="6">
    <source>
        <dbReference type="EMBL" id="PTQ93662.1"/>
    </source>
</evidence>
<evidence type="ECO:0000256" key="5">
    <source>
        <dbReference type="SAM" id="SignalP"/>
    </source>
</evidence>
<dbReference type="PANTHER" id="PTHR22925">
    <property type="entry name" value="GLYCOSYL HYDROLASE 43 FAMILY MEMBER"/>
    <property type="match status" value="1"/>
</dbReference>
<keyword evidence="5" id="KW-0732">Signal</keyword>
<dbReference type="AlphaFoldDB" id="A0A2T5J642"/>
<proteinExistence type="inferred from homology"/>
<feature type="chain" id="PRO_5015570040" evidence="5">
    <location>
        <begin position="26"/>
        <end position="333"/>
    </location>
</feature>
<evidence type="ECO:0000256" key="4">
    <source>
        <dbReference type="RuleBase" id="RU361187"/>
    </source>
</evidence>
<dbReference type="SUPFAM" id="SSF75005">
    <property type="entry name" value="Arabinanase/levansucrase/invertase"/>
    <property type="match status" value="1"/>
</dbReference>
<dbReference type="GO" id="GO:0005975">
    <property type="term" value="P:carbohydrate metabolic process"/>
    <property type="evidence" value="ECO:0007669"/>
    <property type="project" value="InterPro"/>
</dbReference>
<dbReference type="OrthoDB" id="273314at2"/>
<dbReference type="PANTHER" id="PTHR22925:SF3">
    <property type="entry name" value="GLYCOSYL HYDROLASE FAMILY PROTEIN 43"/>
    <property type="match status" value="1"/>
</dbReference>
<comment type="similarity">
    <text evidence="1 4">Belongs to the glycosyl hydrolase 43 family.</text>
</comment>
<dbReference type="InterPro" id="IPR023296">
    <property type="entry name" value="Glyco_hydro_beta-prop_sf"/>
</dbReference>
<sequence>MLRSKLLITTITFLGLLNLSQSALAQKLDRINPGEVWPDDRGAHIQAHGGGITKVKDTYYWYGEERRQDLDSNRRYVSCYASKDLTNWKFKGDVVAFTDPENLGPRWILERPKVFFSKKTGKYVMYFHLDNSTYKYARVGIAISDKPDGKFSYLKSFRPLGHESRDIGQFIDDDGAPYLIFEDRPLGFHIVKLTADCLDIEKEVSLIREHMEGGAIVHYKGLYYAIGSALTGWRPNPNRYATARSLEGPWSEFQDLAPKETNTYGSQSTLLLKVAGRRDTTILFLGDIWKPKTQWDSRYLWMPVEIGSGKLWLPQPGPFKINVREGTTIKINN</sequence>
<feature type="signal peptide" evidence="5">
    <location>
        <begin position="1"/>
        <end position="25"/>
    </location>
</feature>
<evidence type="ECO:0000256" key="2">
    <source>
        <dbReference type="ARBA" id="ARBA00022801"/>
    </source>
</evidence>
<keyword evidence="3 4" id="KW-0326">Glycosidase</keyword>
<reference evidence="6 7" key="1">
    <citation type="submission" date="2018-04" db="EMBL/GenBank/DDBJ databases">
        <title>Genomic Encyclopedia of Archaeal and Bacterial Type Strains, Phase II (KMG-II): from individual species to whole genera.</title>
        <authorList>
            <person name="Goeker M."/>
        </authorList>
    </citation>
    <scope>NUCLEOTIDE SEQUENCE [LARGE SCALE GENOMIC DNA]</scope>
    <source>
        <strain evidence="6 7">DSM 26809</strain>
    </source>
</reference>
<organism evidence="6 7">
    <name type="scientific">Mucilaginibacter yixingensis</name>
    <dbReference type="NCBI Taxonomy" id="1295612"/>
    <lineage>
        <taxon>Bacteria</taxon>
        <taxon>Pseudomonadati</taxon>
        <taxon>Bacteroidota</taxon>
        <taxon>Sphingobacteriia</taxon>
        <taxon>Sphingobacteriales</taxon>
        <taxon>Sphingobacteriaceae</taxon>
        <taxon>Mucilaginibacter</taxon>
    </lineage>
</organism>
<dbReference type="Gene3D" id="2.115.10.20">
    <property type="entry name" value="Glycosyl hydrolase domain, family 43"/>
    <property type="match status" value="1"/>
</dbReference>
<dbReference type="Proteomes" id="UP000244168">
    <property type="component" value="Unassembled WGS sequence"/>
</dbReference>
<keyword evidence="2 4" id="KW-0378">Hydrolase</keyword>
<comment type="caution">
    <text evidence="6">The sequence shown here is derived from an EMBL/GenBank/DDBJ whole genome shotgun (WGS) entry which is preliminary data.</text>
</comment>